<dbReference type="InterPro" id="IPR016024">
    <property type="entry name" value="ARM-type_fold"/>
</dbReference>
<dbReference type="SUPFAM" id="SSF56112">
    <property type="entry name" value="Protein kinase-like (PK-like)"/>
    <property type="match status" value="1"/>
</dbReference>
<dbReference type="PANTHER" id="PTHR12984:SF15">
    <property type="entry name" value="PROTEIN-ASSOCIATING WITH THE CARBOXYL-TERMINAL DOMAIN OF EZRIN"/>
    <property type="match status" value="1"/>
</dbReference>
<dbReference type="PANTHER" id="PTHR12984">
    <property type="entry name" value="SCY1-RELATED S/T PROTEIN KINASE-LIKE"/>
    <property type="match status" value="1"/>
</dbReference>
<dbReference type="Gene3D" id="1.25.10.10">
    <property type="entry name" value="Leucine-rich Repeat Variant"/>
    <property type="match status" value="1"/>
</dbReference>
<evidence type="ECO:0008006" key="4">
    <source>
        <dbReference type="Google" id="ProtNLM"/>
    </source>
</evidence>
<organism evidence="2 3">
    <name type="scientific">Popillia japonica</name>
    <name type="common">Japanese beetle</name>
    <dbReference type="NCBI Taxonomy" id="7064"/>
    <lineage>
        <taxon>Eukaryota</taxon>
        <taxon>Metazoa</taxon>
        <taxon>Ecdysozoa</taxon>
        <taxon>Arthropoda</taxon>
        <taxon>Hexapoda</taxon>
        <taxon>Insecta</taxon>
        <taxon>Pterygota</taxon>
        <taxon>Neoptera</taxon>
        <taxon>Endopterygota</taxon>
        <taxon>Coleoptera</taxon>
        <taxon>Polyphaga</taxon>
        <taxon>Scarabaeiformia</taxon>
        <taxon>Scarabaeidae</taxon>
        <taxon>Rutelinae</taxon>
        <taxon>Popillia</taxon>
    </lineage>
</organism>
<dbReference type="Proteomes" id="UP001458880">
    <property type="component" value="Unassembled WGS sequence"/>
</dbReference>
<gene>
    <name evidence="2" type="ORF">QE152_g33565</name>
</gene>
<feature type="compositionally biased region" description="Acidic residues" evidence="1">
    <location>
        <begin position="488"/>
        <end position="503"/>
    </location>
</feature>
<dbReference type="InterPro" id="IPR011009">
    <property type="entry name" value="Kinase-like_dom_sf"/>
</dbReference>
<dbReference type="InterPro" id="IPR011989">
    <property type="entry name" value="ARM-like"/>
</dbReference>
<keyword evidence="3" id="KW-1185">Reference proteome</keyword>
<feature type="compositionally biased region" description="Polar residues" evidence="1">
    <location>
        <begin position="460"/>
        <end position="473"/>
    </location>
</feature>
<evidence type="ECO:0000313" key="3">
    <source>
        <dbReference type="Proteomes" id="UP001458880"/>
    </source>
</evidence>
<accession>A0AAW1IWE7</accession>
<dbReference type="EMBL" id="JASPKY010000514">
    <property type="protein sequence ID" value="KAK9694418.1"/>
    <property type="molecule type" value="Genomic_DNA"/>
</dbReference>
<dbReference type="SUPFAM" id="SSF48371">
    <property type="entry name" value="ARM repeat"/>
    <property type="match status" value="1"/>
</dbReference>
<sequence>MGNDQSQFSGIDVKEKAVEITDFWSHHSANINFGNFNKLSVFIGEPIVDGSLWLKQTPLEKSCKNLMIYRHPCILKYVSSWQKGSKFHVAVEDVRPLSHVLLSQSSLQLCIGLHSILKALCFLHERAAVSHNNICIASIYVTKDGSWKLGGMEYLCKFNEITHDYLNKIKTFRYHKAIDPNEQKTLIGNCDRYDFIDLYAYSILVYLYAYSILVCEIFKNKSDDIPALSAFLDLCKNDLQNIDVNARPKLTTLLQHPFFNHDFIQIHCFLTELPLKSDNEKSNFFSMLIEKLKSFDEATVAKQLSGLLLSRMVLLNKTAQLTVIPFVLCPKEDAVSSNGLFSQNIFKKYLIPKLLDIFCVRDAQIRQLLLNHFIHYMNCFTYDELQSQILPELLVGIKDTNDHLVAITLRALADLVPILGAATVIGGKRAKLFNDGRPIIHSTKRPRRPSRRNQEIDVSINPTPSSSNVTEISDPSVILDLPERPSPDGEEGETSTEGGEIEAEEDIDNWEDWDINDETRDISNNPGMSLSEIVSSNVDNSSAEDEERDNVQTVETAINDLNITTKNPLPNILELDIKNQKDATKIDDFDFFQDMEPVIQSSNYVVEDLNDKGKKSESDKKFSVVESDHHEDGWGDDLDWD</sequence>
<reference evidence="2 3" key="1">
    <citation type="journal article" date="2024" name="BMC Genomics">
        <title>De novo assembly and annotation of Popillia japonica's genome with initial clues to its potential as an invasive pest.</title>
        <authorList>
            <person name="Cucini C."/>
            <person name="Boschi S."/>
            <person name="Funari R."/>
            <person name="Cardaioli E."/>
            <person name="Iannotti N."/>
            <person name="Marturano G."/>
            <person name="Paoli F."/>
            <person name="Bruttini M."/>
            <person name="Carapelli A."/>
            <person name="Frati F."/>
            <person name="Nardi F."/>
        </authorList>
    </citation>
    <scope>NUCLEOTIDE SEQUENCE [LARGE SCALE GENOMIC DNA]</scope>
    <source>
        <strain evidence="2">DMR45628</strain>
    </source>
</reference>
<feature type="region of interest" description="Disordered" evidence="1">
    <location>
        <begin position="610"/>
        <end position="641"/>
    </location>
</feature>
<feature type="region of interest" description="Disordered" evidence="1">
    <location>
        <begin position="438"/>
        <end position="503"/>
    </location>
</feature>
<dbReference type="InterPro" id="IPR051177">
    <property type="entry name" value="CIK-Related_Protein"/>
</dbReference>
<dbReference type="Gene3D" id="1.10.510.10">
    <property type="entry name" value="Transferase(Phosphotransferase) domain 1"/>
    <property type="match status" value="1"/>
</dbReference>
<feature type="compositionally biased region" description="Basic residues" evidence="1">
    <location>
        <begin position="442"/>
        <end position="451"/>
    </location>
</feature>
<evidence type="ECO:0000256" key="1">
    <source>
        <dbReference type="SAM" id="MobiDB-lite"/>
    </source>
</evidence>
<protein>
    <recommendedName>
        <fullName evidence="4">Protein-associating with the carboxyl-terminal domain of ezrin</fullName>
    </recommendedName>
</protein>
<dbReference type="AlphaFoldDB" id="A0AAW1IWE7"/>
<proteinExistence type="predicted"/>
<feature type="compositionally biased region" description="Basic and acidic residues" evidence="1">
    <location>
        <begin position="610"/>
        <end position="633"/>
    </location>
</feature>
<comment type="caution">
    <text evidence="2">The sequence shown here is derived from an EMBL/GenBank/DDBJ whole genome shotgun (WGS) entry which is preliminary data.</text>
</comment>
<evidence type="ECO:0000313" key="2">
    <source>
        <dbReference type="EMBL" id="KAK9694418.1"/>
    </source>
</evidence>
<name>A0AAW1IWE7_POPJA</name>